<name>A0A158KNY2_9BURK</name>
<evidence type="ECO:0000313" key="1">
    <source>
        <dbReference type="EMBL" id="SAL82856.1"/>
    </source>
</evidence>
<keyword evidence="2" id="KW-1185">Reference proteome</keyword>
<dbReference type="EMBL" id="FCON02000127">
    <property type="protein sequence ID" value="SAL82856.1"/>
    <property type="molecule type" value="Genomic_DNA"/>
</dbReference>
<sequence>MSKRLGATNEFVPRQSLIRQQKAKFYSFLMCASTAAIGKQPCAAWAFNTGDCGNTLPRGVVMGFYASD</sequence>
<dbReference type="Proteomes" id="UP000054770">
    <property type="component" value="Unassembled WGS sequence"/>
</dbReference>
<protein>
    <submittedName>
        <fullName evidence="1">Uncharacterized protein</fullName>
    </submittedName>
</protein>
<dbReference type="AlphaFoldDB" id="A0A158KNY2"/>
<organism evidence="1 2">
    <name type="scientific">Caballeronia choica</name>
    <dbReference type="NCBI Taxonomy" id="326476"/>
    <lineage>
        <taxon>Bacteria</taxon>
        <taxon>Pseudomonadati</taxon>
        <taxon>Pseudomonadota</taxon>
        <taxon>Betaproteobacteria</taxon>
        <taxon>Burkholderiales</taxon>
        <taxon>Burkholderiaceae</taxon>
        <taxon>Caballeronia</taxon>
    </lineage>
</organism>
<reference evidence="1" key="1">
    <citation type="submission" date="2016-01" db="EMBL/GenBank/DDBJ databases">
        <authorList>
            <person name="Peeters C."/>
        </authorList>
    </citation>
    <scope>NUCLEOTIDE SEQUENCE [LARGE SCALE GENOMIC DNA]</scope>
    <source>
        <strain evidence="1">LMG 22940</strain>
    </source>
</reference>
<proteinExistence type="predicted"/>
<comment type="caution">
    <text evidence="1">The sequence shown here is derived from an EMBL/GenBank/DDBJ whole genome shotgun (WGS) entry which is preliminary data.</text>
</comment>
<evidence type="ECO:0000313" key="2">
    <source>
        <dbReference type="Proteomes" id="UP000054770"/>
    </source>
</evidence>
<accession>A0A158KNY2</accession>
<dbReference type="RefSeq" id="WP_087648611.1">
    <property type="nucleotide sequence ID" value="NZ_FCON02000127.1"/>
</dbReference>
<gene>
    <name evidence="1" type="ORF">AWB68_06684</name>
</gene>